<dbReference type="AlphaFoldDB" id="A0A9X1FZV8"/>
<reference evidence="1" key="1">
    <citation type="submission" date="2021-07" db="EMBL/GenBank/DDBJ databases">
        <title>Roseobacter insulae sp. nov., isolated from a tidal flat.</title>
        <authorList>
            <person name="Park S."/>
            <person name="Yoon J.-H."/>
        </authorList>
    </citation>
    <scope>NUCLEOTIDE SEQUENCE</scope>
    <source>
        <strain evidence="1">YSTF-M11</strain>
    </source>
</reference>
<sequence length="452" mass="48870">MQAKKAVLVGTLVAVPVLTPIGRPLAEEALRATLKVGERIEHVSESGFTRPRDDGTRAITQLDFGLTSETSNQRLSLSLGTGIALDFSNTSDRDTLDDPSANLTYAIENRSTVLTFDTSYRRADVGESNFFDELANENVVVDEGTRTTVSARTGLILGQDGPVTGDFDYFYLRSTFSDTIDPSRSDETVNSLNGRVTFRLSPVASAFVFANWRERDQDLATASDRTTQAIGIGGSYDISSVTSVNAQISYDEDETVSSIQSTSTDGLGYSLGLTRVVPNGSYDVNFSSTETVNGARHQATVGRSLDLKRGLLSFSVGVVDFEGASTEPLANLGLNYELTATSQFNVNLSQTPTINNDDSSTINTRLNIDYRQDLNALSYLSAGLLVASSNEVGPGAVDDSVIEASLTYGRAVGDDWDLISGISYETDRSDNRADRNTRTIFIGLEKTFDFRP</sequence>
<evidence type="ECO:0000313" key="1">
    <source>
        <dbReference type="EMBL" id="MBW4710769.1"/>
    </source>
</evidence>
<dbReference type="EMBL" id="JAHXDN010000011">
    <property type="protein sequence ID" value="MBW4710769.1"/>
    <property type="molecule type" value="Genomic_DNA"/>
</dbReference>
<organism evidence="1 2">
    <name type="scientific">Roseobacter insulae</name>
    <dbReference type="NCBI Taxonomy" id="2859783"/>
    <lineage>
        <taxon>Bacteria</taxon>
        <taxon>Pseudomonadati</taxon>
        <taxon>Pseudomonadota</taxon>
        <taxon>Alphaproteobacteria</taxon>
        <taxon>Rhodobacterales</taxon>
        <taxon>Roseobacteraceae</taxon>
        <taxon>Roseobacter</taxon>
    </lineage>
</organism>
<accession>A0A9X1FZV8</accession>
<gene>
    <name evidence="1" type="ORF">KX928_23510</name>
</gene>
<dbReference type="RefSeq" id="WP_219507945.1">
    <property type="nucleotide sequence ID" value="NZ_JAHXDN010000011.1"/>
</dbReference>
<proteinExistence type="predicted"/>
<name>A0A9X1FZV8_9RHOB</name>
<protein>
    <submittedName>
        <fullName evidence="1">Uncharacterized protein</fullName>
    </submittedName>
</protein>
<evidence type="ECO:0000313" key="2">
    <source>
        <dbReference type="Proteomes" id="UP001138661"/>
    </source>
</evidence>
<keyword evidence="2" id="KW-1185">Reference proteome</keyword>
<comment type="caution">
    <text evidence="1">The sequence shown here is derived from an EMBL/GenBank/DDBJ whole genome shotgun (WGS) entry which is preliminary data.</text>
</comment>
<dbReference type="Proteomes" id="UP001138661">
    <property type="component" value="Unassembled WGS sequence"/>
</dbReference>